<protein>
    <submittedName>
        <fullName evidence="1">Uncharacterized protein</fullName>
    </submittedName>
</protein>
<dbReference type="AlphaFoldDB" id="A0A9D4CQ30"/>
<dbReference type="Proteomes" id="UP000828390">
    <property type="component" value="Unassembled WGS sequence"/>
</dbReference>
<sequence>MLMFKTLSICESHGATTDLISHIVSARFAFEELSCRLSYFRSVNHIWPDCSAKIEEIQQSNPDHIMFKEHEFVCS</sequence>
<reference evidence="1" key="1">
    <citation type="journal article" date="2019" name="bioRxiv">
        <title>The Genome of the Zebra Mussel, Dreissena polymorpha: A Resource for Invasive Species Research.</title>
        <authorList>
            <person name="McCartney M.A."/>
            <person name="Auch B."/>
            <person name="Kono T."/>
            <person name="Mallez S."/>
            <person name="Zhang Y."/>
            <person name="Obille A."/>
            <person name="Becker A."/>
            <person name="Abrahante J.E."/>
            <person name="Garbe J."/>
            <person name="Badalamenti J.P."/>
            <person name="Herman A."/>
            <person name="Mangelson H."/>
            <person name="Liachko I."/>
            <person name="Sullivan S."/>
            <person name="Sone E.D."/>
            <person name="Koren S."/>
            <person name="Silverstein K.A.T."/>
            <person name="Beckman K.B."/>
            <person name="Gohl D.M."/>
        </authorList>
    </citation>
    <scope>NUCLEOTIDE SEQUENCE</scope>
    <source>
        <strain evidence="1">Duluth1</strain>
        <tissue evidence="1">Whole animal</tissue>
    </source>
</reference>
<reference evidence="1" key="2">
    <citation type="submission" date="2020-11" db="EMBL/GenBank/DDBJ databases">
        <authorList>
            <person name="McCartney M.A."/>
            <person name="Auch B."/>
            <person name="Kono T."/>
            <person name="Mallez S."/>
            <person name="Becker A."/>
            <person name="Gohl D.M."/>
            <person name="Silverstein K.A.T."/>
            <person name="Koren S."/>
            <person name="Bechman K.B."/>
            <person name="Herman A."/>
            <person name="Abrahante J.E."/>
            <person name="Garbe J."/>
        </authorList>
    </citation>
    <scope>NUCLEOTIDE SEQUENCE</scope>
    <source>
        <strain evidence="1">Duluth1</strain>
        <tissue evidence="1">Whole animal</tissue>
    </source>
</reference>
<comment type="caution">
    <text evidence="1">The sequence shown here is derived from an EMBL/GenBank/DDBJ whole genome shotgun (WGS) entry which is preliminary data.</text>
</comment>
<accession>A0A9D4CQ30</accession>
<keyword evidence="2" id="KW-1185">Reference proteome</keyword>
<evidence type="ECO:0000313" key="2">
    <source>
        <dbReference type="Proteomes" id="UP000828390"/>
    </source>
</evidence>
<organism evidence="1 2">
    <name type="scientific">Dreissena polymorpha</name>
    <name type="common">Zebra mussel</name>
    <name type="synonym">Mytilus polymorpha</name>
    <dbReference type="NCBI Taxonomy" id="45954"/>
    <lineage>
        <taxon>Eukaryota</taxon>
        <taxon>Metazoa</taxon>
        <taxon>Spiralia</taxon>
        <taxon>Lophotrochozoa</taxon>
        <taxon>Mollusca</taxon>
        <taxon>Bivalvia</taxon>
        <taxon>Autobranchia</taxon>
        <taxon>Heteroconchia</taxon>
        <taxon>Euheterodonta</taxon>
        <taxon>Imparidentia</taxon>
        <taxon>Neoheterodontei</taxon>
        <taxon>Myida</taxon>
        <taxon>Dreissenoidea</taxon>
        <taxon>Dreissenidae</taxon>
        <taxon>Dreissena</taxon>
    </lineage>
</organism>
<gene>
    <name evidence="1" type="ORF">DPMN_054193</name>
</gene>
<dbReference type="EMBL" id="JAIWYP010000012">
    <property type="protein sequence ID" value="KAH3728240.1"/>
    <property type="molecule type" value="Genomic_DNA"/>
</dbReference>
<evidence type="ECO:0000313" key="1">
    <source>
        <dbReference type="EMBL" id="KAH3728240.1"/>
    </source>
</evidence>
<name>A0A9D4CQ30_DREPO</name>
<proteinExistence type="predicted"/>